<evidence type="ECO:0000313" key="1">
    <source>
        <dbReference type="EnsemblMetazoa" id="Aqu2.1.14971_001"/>
    </source>
</evidence>
<name>A0A1X7TJE6_AMPQE</name>
<proteinExistence type="predicted"/>
<organism evidence="1">
    <name type="scientific">Amphimedon queenslandica</name>
    <name type="common">Sponge</name>
    <dbReference type="NCBI Taxonomy" id="400682"/>
    <lineage>
        <taxon>Eukaryota</taxon>
        <taxon>Metazoa</taxon>
        <taxon>Porifera</taxon>
        <taxon>Demospongiae</taxon>
        <taxon>Heteroscleromorpha</taxon>
        <taxon>Haplosclerida</taxon>
        <taxon>Niphatidae</taxon>
        <taxon>Amphimedon</taxon>
    </lineage>
</organism>
<dbReference type="InParanoid" id="A0A1X7TJE6"/>
<reference evidence="1" key="1">
    <citation type="submission" date="2017-05" db="UniProtKB">
        <authorList>
            <consortium name="EnsemblMetazoa"/>
        </authorList>
    </citation>
    <scope>IDENTIFICATION</scope>
</reference>
<dbReference type="EnsemblMetazoa" id="Aqu2.1.14971_001">
    <property type="protein sequence ID" value="Aqu2.1.14971_001"/>
    <property type="gene ID" value="Aqu2.1.14971"/>
</dbReference>
<sequence length="158" mass="18506">MAADKFAEIDRLKKEYGAMLIEQQKALEKKFHKLKSKHEVALSDMTAAKKAEIDTLRKKYESPIKILSRFQSFLCKQKHKTGTKLNGLHRFRCRVNAAFKSHIANQKMTQTRLETELNKLKSKYETDMAQRKLRLGVTLPSNKNMKDENYCKRGWEEV</sequence>
<protein>
    <submittedName>
        <fullName evidence="1">Uncharacterized protein</fullName>
    </submittedName>
</protein>
<accession>A0A1X7TJE6</accession>
<dbReference type="AlphaFoldDB" id="A0A1X7TJE6"/>